<dbReference type="PROSITE" id="PS01081">
    <property type="entry name" value="HTH_TETR_1"/>
    <property type="match status" value="1"/>
</dbReference>
<feature type="DNA-binding region" description="H-T-H motif" evidence="4">
    <location>
        <begin position="37"/>
        <end position="56"/>
    </location>
</feature>
<dbReference type="Proteomes" id="UP000186855">
    <property type="component" value="Unassembled WGS sequence"/>
</dbReference>
<evidence type="ECO:0000256" key="4">
    <source>
        <dbReference type="PROSITE-ProRule" id="PRU00335"/>
    </source>
</evidence>
<dbReference type="Pfam" id="PF00440">
    <property type="entry name" value="TetR_N"/>
    <property type="match status" value="1"/>
</dbReference>
<evidence type="ECO:0000313" key="10">
    <source>
        <dbReference type="Proteomes" id="UP000186855"/>
    </source>
</evidence>
<dbReference type="PROSITE" id="PS50977">
    <property type="entry name" value="HTH_TETR_2"/>
    <property type="match status" value="1"/>
</dbReference>
<dbReference type="GO" id="GO:0000976">
    <property type="term" value="F:transcription cis-regulatory region binding"/>
    <property type="evidence" value="ECO:0007669"/>
    <property type="project" value="TreeGrafter"/>
</dbReference>
<dbReference type="PRINTS" id="PR00455">
    <property type="entry name" value="HTHTETR"/>
</dbReference>
<comment type="caution">
    <text evidence="7">The sequence shown here is derived from an EMBL/GenBank/DDBJ whole genome shotgun (WGS) entry which is preliminary data.</text>
</comment>
<name>A0A1Q8HZ90_9ACTO</name>
<evidence type="ECO:0000313" key="9">
    <source>
        <dbReference type="Proteomes" id="UP000185736"/>
    </source>
</evidence>
<dbReference type="PANTHER" id="PTHR30055">
    <property type="entry name" value="HTH-TYPE TRANSCRIPTIONAL REGULATOR RUTR"/>
    <property type="match status" value="1"/>
</dbReference>
<dbReference type="InterPro" id="IPR009057">
    <property type="entry name" value="Homeodomain-like_sf"/>
</dbReference>
<gene>
    <name evidence="8" type="ORF">BKH30_11150</name>
    <name evidence="7" type="ORF">BKH32_09955</name>
</gene>
<evidence type="ECO:0000259" key="6">
    <source>
        <dbReference type="PROSITE" id="PS50977"/>
    </source>
</evidence>
<dbReference type="Gene3D" id="1.10.357.10">
    <property type="entry name" value="Tetracycline Repressor, domain 2"/>
    <property type="match status" value="1"/>
</dbReference>
<evidence type="ECO:0000256" key="1">
    <source>
        <dbReference type="ARBA" id="ARBA00023015"/>
    </source>
</evidence>
<dbReference type="InterPro" id="IPR050109">
    <property type="entry name" value="HTH-type_TetR-like_transc_reg"/>
</dbReference>
<accession>A0A1Q8HZ90</accession>
<evidence type="ECO:0000256" key="2">
    <source>
        <dbReference type="ARBA" id="ARBA00023125"/>
    </source>
</evidence>
<dbReference type="RefSeq" id="WP_075249887.1">
    <property type="nucleotide sequence ID" value="NZ_MSGO01000040.1"/>
</dbReference>
<dbReference type="SUPFAM" id="SSF46689">
    <property type="entry name" value="Homeodomain-like"/>
    <property type="match status" value="1"/>
</dbReference>
<dbReference type="SUPFAM" id="SSF48498">
    <property type="entry name" value="Tetracyclin repressor-like, C-terminal domain"/>
    <property type="match status" value="1"/>
</dbReference>
<feature type="domain" description="HTH tetR-type" evidence="6">
    <location>
        <begin position="14"/>
        <end position="74"/>
    </location>
</feature>
<proteinExistence type="predicted"/>
<dbReference type="Proteomes" id="UP000185736">
    <property type="component" value="Unassembled WGS sequence"/>
</dbReference>
<keyword evidence="3" id="KW-0804">Transcription</keyword>
<organism evidence="7 9">
    <name type="scientific">Actinomyces oris</name>
    <dbReference type="NCBI Taxonomy" id="544580"/>
    <lineage>
        <taxon>Bacteria</taxon>
        <taxon>Bacillati</taxon>
        <taxon>Actinomycetota</taxon>
        <taxon>Actinomycetes</taxon>
        <taxon>Actinomycetales</taxon>
        <taxon>Actinomycetaceae</taxon>
        <taxon>Actinomyces</taxon>
    </lineage>
</organism>
<reference evidence="9 10" key="1">
    <citation type="submission" date="2016-12" db="EMBL/GenBank/DDBJ databases">
        <title>Genomic comparison of strains in the 'Actinomyces naeslundii' group.</title>
        <authorList>
            <person name="Mughal S.R."/>
            <person name="Do T."/>
            <person name="Gilbert S.C."/>
            <person name="Witherden E.A."/>
            <person name="Didelot X."/>
            <person name="Beighton D."/>
        </authorList>
    </citation>
    <scope>NUCLEOTIDE SEQUENCE [LARGE SCALE GENOMIC DNA]</scope>
    <source>
        <strain evidence="8 10">S24V</strain>
        <strain evidence="7 9">S64C</strain>
    </source>
</reference>
<dbReference type="EMBL" id="MSKI01000149">
    <property type="protein sequence ID" value="OLO48602.1"/>
    <property type="molecule type" value="Genomic_DNA"/>
</dbReference>
<dbReference type="PANTHER" id="PTHR30055:SF234">
    <property type="entry name" value="HTH-TYPE TRANSCRIPTIONAL REGULATOR BETI"/>
    <property type="match status" value="1"/>
</dbReference>
<dbReference type="InterPro" id="IPR001647">
    <property type="entry name" value="HTH_TetR"/>
</dbReference>
<evidence type="ECO:0000313" key="7">
    <source>
        <dbReference type="EMBL" id="OLL14172.1"/>
    </source>
</evidence>
<keyword evidence="1" id="KW-0805">Transcription regulation</keyword>
<evidence type="ECO:0000256" key="5">
    <source>
        <dbReference type="SAM" id="MobiDB-lite"/>
    </source>
</evidence>
<sequence length="230" mass="24994">MPKILGSSLAEHRERTRTALFQALSELMSRRSFDKITLSDVANHAGVGRTAVYNHFADKEDLLLAFMEHEAGRYAEELSRALACTQDPIDRLRIYVRQQALIARHFHFPTSGPLSGAVSRGTAGRLRAHGALLAQMLSSILADAMDQGLIPAQEPEQVIPLIHATVMGGRPTPTDPEQRRVYLESLDAFVLRAVGARQPAHAVPTIPQPHATEPLEGAEAPGSLHHSAVG</sequence>
<dbReference type="EMBL" id="MSGO01000040">
    <property type="protein sequence ID" value="OLL14172.1"/>
    <property type="molecule type" value="Genomic_DNA"/>
</dbReference>
<keyword evidence="2 4" id="KW-0238">DNA-binding</keyword>
<dbReference type="InterPro" id="IPR023772">
    <property type="entry name" value="DNA-bd_HTH_TetR-type_CS"/>
</dbReference>
<feature type="region of interest" description="Disordered" evidence="5">
    <location>
        <begin position="205"/>
        <end position="230"/>
    </location>
</feature>
<evidence type="ECO:0000256" key="3">
    <source>
        <dbReference type="ARBA" id="ARBA00023163"/>
    </source>
</evidence>
<protein>
    <submittedName>
        <fullName evidence="7">TetR family transcriptional regulator</fullName>
    </submittedName>
</protein>
<dbReference type="AlphaFoldDB" id="A0A1Q8HZ90"/>
<evidence type="ECO:0000313" key="8">
    <source>
        <dbReference type="EMBL" id="OLO48602.1"/>
    </source>
</evidence>
<dbReference type="InterPro" id="IPR036271">
    <property type="entry name" value="Tet_transcr_reg_TetR-rel_C_sf"/>
</dbReference>
<dbReference type="GO" id="GO:0003700">
    <property type="term" value="F:DNA-binding transcription factor activity"/>
    <property type="evidence" value="ECO:0007669"/>
    <property type="project" value="TreeGrafter"/>
</dbReference>